<evidence type="ECO:0000259" key="2">
    <source>
        <dbReference type="Pfam" id="PF10988"/>
    </source>
</evidence>
<accession>A0ABM8UT65</accession>
<dbReference type="EMBL" id="CAJRAU010000004">
    <property type="protein sequence ID" value="CAG5071402.1"/>
    <property type="molecule type" value="Genomic_DNA"/>
</dbReference>
<proteinExistence type="predicted"/>
<dbReference type="Proteomes" id="UP000679725">
    <property type="component" value="Unassembled WGS sequence"/>
</dbReference>
<keyword evidence="1" id="KW-0732">Signal</keyword>
<name>A0ABM8UT65_9BACT</name>
<gene>
    <name evidence="3" type="ORF">DYBT9623_03431</name>
</gene>
<dbReference type="InterPro" id="IPR021255">
    <property type="entry name" value="DUF2807"/>
</dbReference>
<feature type="chain" id="PRO_5046057881" description="Putative auto-transporter adhesin head GIN domain-containing protein" evidence="1">
    <location>
        <begin position="20"/>
        <end position="244"/>
    </location>
</feature>
<sequence length="244" mass="26620">MQIYYLLAMKKVISSVLFSFVCLQSCVYVESDDNIPPRGTHTETYDLKNFDELEMGDAFQVKVVAGPGFSVSATGELNDLDDLDIFVHDGKLVARYDGWRNNRKRMDIEIVMPAVEEVNFSGAVNAKLLGFENLPSLNIELSGASRCEFDGSAREMDFELTGASRLKLFGNSKFLDGELSGASQLHAFDLPVEESELNVSGASQAEVSVSRLLKVDASGASAVRYKGNPAIDKRLSGGSTLRAE</sequence>
<feature type="signal peptide" evidence="1">
    <location>
        <begin position="1"/>
        <end position="19"/>
    </location>
</feature>
<keyword evidence="4" id="KW-1185">Reference proteome</keyword>
<evidence type="ECO:0000313" key="3">
    <source>
        <dbReference type="EMBL" id="CAG5071402.1"/>
    </source>
</evidence>
<evidence type="ECO:0000313" key="4">
    <source>
        <dbReference type="Proteomes" id="UP000679725"/>
    </source>
</evidence>
<evidence type="ECO:0000256" key="1">
    <source>
        <dbReference type="SAM" id="SignalP"/>
    </source>
</evidence>
<organism evidence="3 4">
    <name type="scientific">Dyadobacter linearis</name>
    <dbReference type="NCBI Taxonomy" id="2823330"/>
    <lineage>
        <taxon>Bacteria</taxon>
        <taxon>Pseudomonadati</taxon>
        <taxon>Bacteroidota</taxon>
        <taxon>Cytophagia</taxon>
        <taxon>Cytophagales</taxon>
        <taxon>Spirosomataceae</taxon>
        <taxon>Dyadobacter</taxon>
    </lineage>
</organism>
<dbReference type="Pfam" id="PF10988">
    <property type="entry name" value="DUF2807"/>
    <property type="match status" value="1"/>
</dbReference>
<dbReference type="Gene3D" id="2.160.20.120">
    <property type="match status" value="1"/>
</dbReference>
<protein>
    <recommendedName>
        <fullName evidence="2">Putative auto-transporter adhesin head GIN domain-containing protein</fullName>
    </recommendedName>
</protein>
<feature type="domain" description="Putative auto-transporter adhesin head GIN" evidence="2">
    <location>
        <begin position="49"/>
        <end position="229"/>
    </location>
</feature>
<comment type="caution">
    <text evidence="3">The sequence shown here is derived from an EMBL/GenBank/DDBJ whole genome shotgun (WGS) entry which is preliminary data.</text>
</comment>
<reference evidence="3 4" key="1">
    <citation type="submission" date="2021-04" db="EMBL/GenBank/DDBJ databases">
        <authorList>
            <person name="Rodrigo-Torres L."/>
            <person name="Arahal R. D."/>
            <person name="Lucena T."/>
        </authorList>
    </citation>
    <scope>NUCLEOTIDE SEQUENCE [LARGE SCALE GENOMIC DNA]</scope>
    <source>
        <strain evidence="3 4">CECT 9623</strain>
    </source>
</reference>